<organism evidence="1">
    <name type="scientific">Treponema denticola H-22</name>
    <dbReference type="NCBI Taxonomy" id="999432"/>
    <lineage>
        <taxon>Bacteria</taxon>
        <taxon>Pseudomonadati</taxon>
        <taxon>Spirochaetota</taxon>
        <taxon>Spirochaetia</taxon>
        <taxon>Spirochaetales</taxon>
        <taxon>Treponemataceae</taxon>
        <taxon>Treponema</taxon>
    </lineage>
</organism>
<name>A0A0E2E7Y9_TREDN</name>
<dbReference type="GO" id="GO:0004113">
    <property type="term" value="F:2',3'-cyclic-nucleotide 3'-phosphodiesterase activity"/>
    <property type="evidence" value="ECO:0007669"/>
    <property type="project" value="TreeGrafter"/>
</dbReference>
<dbReference type="InterPro" id="IPR029052">
    <property type="entry name" value="Metallo-depent_PP-like"/>
</dbReference>
<proteinExistence type="predicted"/>
<dbReference type="PATRIC" id="fig|999432.5.peg.326"/>
<dbReference type="PANTHER" id="PTHR36303:SF1">
    <property type="entry name" value="2',3'-CYCLIC-NUCLEOTIDE 2'-PHOSPHODIESTERASE"/>
    <property type="match status" value="1"/>
</dbReference>
<dbReference type="Proteomes" id="UP000011705">
    <property type="component" value="Chromosome"/>
</dbReference>
<dbReference type="RefSeq" id="WP_002678220.1">
    <property type="nucleotide sequence ID" value="NZ_CM001795.1"/>
</dbReference>
<dbReference type="EMBL" id="AGDV01000001">
    <property type="protein sequence ID" value="EMB36124.1"/>
    <property type="molecule type" value="Genomic_DNA"/>
</dbReference>
<accession>A0A0E2E7Y9</accession>
<evidence type="ECO:0000313" key="1">
    <source>
        <dbReference type="EMBL" id="EMB36124.1"/>
    </source>
</evidence>
<dbReference type="HOGENOM" id="CLU_068238_0_0_12"/>
<dbReference type="InterPro" id="IPR005235">
    <property type="entry name" value="YmdB-like"/>
</dbReference>
<reference evidence="1" key="1">
    <citation type="submission" date="2012-01" db="EMBL/GenBank/DDBJ databases">
        <title>The Genome Sequence of Treponema denticola H-22.</title>
        <authorList>
            <consortium name="The Broad Institute Genome Sequencing Platform"/>
            <person name="Earl A."/>
            <person name="Ward D."/>
            <person name="Feldgarden M."/>
            <person name="Gevers D."/>
            <person name="Blanton J.M."/>
            <person name="Fenno C.J."/>
            <person name="Baranova O.V."/>
            <person name="Mathney J."/>
            <person name="Dewhirst F.E."/>
            <person name="Izard J."/>
            <person name="Young S.K."/>
            <person name="Zeng Q."/>
            <person name="Gargeya S."/>
            <person name="Fitzgerald M."/>
            <person name="Haas B."/>
            <person name="Abouelleil A."/>
            <person name="Alvarado L."/>
            <person name="Arachchi H.M."/>
            <person name="Berlin A."/>
            <person name="Chapman S.B."/>
            <person name="Gearin G."/>
            <person name="Goldberg J."/>
            <person name="Griggs A."/>
            <person name="Gujja S."/>
            <person name="Hansen M."/>
            <person name="Heiman D."/>
            <person name="Howarth C."/>
            <person name="Larimer J."/>
            <person name="Lui A."/>
            <person name="MacDonald P.J.P."/>
            <person name="McCowen C."/>
            <person name="Montmayeur A."/>
            <person name="Murphy C."/>
            <person name="Neiman D."/>
            <person name="Pearson M."/>
            <person name="Priest M."/>
            <person name="Roberts A."/>
            <person name="Saif S."/>
            <person name="Shea T."/>
            <person name="Sisk P."/>
            <person name="Stolte C."/>
            <person name="Sykes S."/>
            <person name="Wortman J."/>
            <person name="Nusbaum C."/>
            <person name="Birren B."/>
        </authorList>
    </citation>
    <scope>NUCLEOTIDE SEQUENCE [LARGE SCALE GENOMIC DNA]</scope>
    <source>
        <strain evidence="1">H-22</strain>
    </source>
</reference>
<dbReference type="SUPFAM" id="SSF56300">
    <property type="entry name" value="Metallo-dependent phosphatases"/>
    <property type="match status" value="1"/>
</dbReference>
<dbReference type="Pfam" id="PF13277">
    <property type="entry name" value="YmdB"/>
    <property type="match status" value="1"/>
</dbReference>
<dbReference type="PIRSF" id="PIRSF004789">
    <property type="entry name" value="DR1281"/>
    <property type="match status" value="1"/>
</dbReference>
<dbReference type="Gene3D" id="3.60.21.10">
    <property type="match status" value="1"/>
</dbReference>
<comment type="caution">
    <text evidence="1">The sequence shown here is derived from an EMBL/GenBank/DDBJ whole genome shotgun (WGS) entry which is preliminary data.</text>
</comment>
<sequence length="267" mass="29335">MNILYIAEITGKAGVWLVKTQLPNLKEKYKADFVIANANSATGSGGLGKQHAVYLKKLGIDCITSGDLIFQKKDLVDDLPKTPHVLRPFNLPSESPGNGWKIFNLKPNKKIAVVSVIGRIGHHKIMAENPFTETEKLVSRLKEEADIIFVDFSSFATAEKQALGFLLSGKVSALIGSGTRVQTADECILENKTAYITDAGRTGSLNSVGGYAIEDKIREYRTCLPDFGKDAWARPVLQGLFIKTDDEGNAIEIKRIFEESELCKDTE</sequence>
<dbReference type="PANTHER" id="PTHR36303">
    <property type="entry name" value="2',3'-CYCLIC-NUCLEOTIDE 2'-PHOSPHODIESTERASE"/>
    <property type="match status" value="1"/>
</dbReference>
<dbReference type="AlphaFoldDB" id="A0A0E2E7Y9"/>
<gene>
    <name evidence="1" type="ORF">HMPREF9726_00316</name>
</gene>
<dbReference type="CDD" id="cd07382">
    <property type="entry name" value="MPP_DR1281"/>
    <property type="match status" value="1"/>
</dbReference>
<protein>
    <submittedName>
        <fullName evidence="1">Metallophosphoesterase</fullName>
    </submittedName>
</protein>